<evidence type="ECO:0000313" key="3">
    <source>
        <dbReference type="EMBL" id="RGQ43315.1"/>
    </source>
</evidence>
<dbReference type="Proteomes" id="UP000284751">
    <property type="component" value="Unassembled WGS sequence"/>
</dbReference>
<dbReference type="AlphaFoldDB" id="A0A412AZJ0"/>
<sequence>MSCRSYDKPYGADEALKARIEDAADLSAVRKAPCFVGFLDERQADLSSKIARNLGVQGFMLWGGYEDAQRRMFAAFPKELLPDSERFPVISIYLSFRKEDSLSHRDFLGALMGLGIKREALGDILVGEGRCVLFCKEEIANFVETQLTKVGRTGVKLMPAGSFPLPQGQRFEELSFTVASNRLDCAVACFVRSSREKSRQLFSQGLVTHNYEVEKSLSAVLQEGDKVSIQGYGKFIIDQIGPETKKGRLKLAARKYK</sequence>
<dbReference type="CDD" id="cd00165">
    <property type="entry name" value="S4"/>
    <property type="match status" value="1"/>
</dbReference>
<keyword evidence="1" id="KW-0694">RNA-binding</keyword>
<dbReference type="EMBL" id="QRTC01000007">
    <property type="protein sequence ID" value="RGQ43315.1"/>
    <property type="molecule type" value="Genomic_DNA"/>
</dbReference>
<dbReference type="InterPro" id="IPR040591">
    <property type="entry name" value="RqcP2_RBD"/>
</dbReference>
<dbReference type="GO" id="GO:0003723">
    <property type="term" value="F:RNA binding"/>
    <property type="evidence" value="ECO:0007669"/>
    <property type="project" value="UniProtKB-KW"/>
</dbReference>
<name>A0A412AZJ0_9FIRM</name>
<evidence type="ECO:0000256" key="1">
    <source>
        <dbReference type="PROSITE-ProRule" id="PRU00182"/>
    </source>
</evidence>
<dbReference type="InterPro" id="IPR012677">
    <property type="entry name" value="Nucleotide-bd_a/b_plait_sf"/>
</dbReference>
<evidence type="ECO:0000259" key="2">
    <source>
        <dbReference type="Pfam" id="PF17774"/>
    </source>
</evidence>
<organism evidence="3 4">
    <name type="scientific">[Clostridium] leptum</name>
    <dbReference type="NCBI Taxonomy" id="1535"/>
    <lineage>
        <taxon>Bacteria</taxon>
        <taxon>Bacillati</taxon>
        <taxon>Bacillota</taxon>
        <taxon>Clostridia</taxon>
        <taxon>Eubacteriales</taxon>
        <taxon>Oscillospiraceae</taxon>
        <taxon>Oscillospiraceae incertae sedis</taxon>
    </lineage>
</organism>
<evidence type="ECO:0000313" key="4">
    <source>
        <dbReference type="Proteomes" id="UP000284751"/>
    </source>
</evidence>
<comment type="caution">
    <text evidence="3">The sequence shown here is derived from an EMBL/GenBank/DDBJ whole genome shotgun (WGS) entry which is preliminary data.</text>
</comment>
<gene>
    <name evidence="3" type="ORF">DWY99_03360</name>
</gene>
<dbReference type="Gene3D" id="3.30.1370.160">
    <property type="match status" value="1"/>
</dbReference>
<reference evidence="3 4" key="1">
    <citation type="submission" date="2018-08" db="EMBL/GenBank/DDBJ databases">
        <title>A genome reference for cultivated species of the human gut microbiota.</title>
        <authorList>
            <person name="Zou Y."/>
            <person name="Xue W."/>
            <person name="Luo G."/>
        </authorList>
    </citation>
    <scope>NUCLEOTIDE SEQUENCE [LARGE SCALE GENOMIC DNA]</scope>
    <source>
        <strain evidence="3 4">AF28-26</strain>
    </source>
</reference>
<proteinExistence type="predicted"/>
<dbReference type="Pfam" id="PF17774">
    <property type="entry name" value="YlmH_RBD"/>
    <property type="match status" value="1"/>
</dbReference>
<dbReference type="SUPFAM" id="SSF55174">
    <property type="entry name" value="Alpha-L RNA-binding motif"/>
    <property type="match status" value="1"/>
</dbReference>
<dbReference type="PROSITE" id="PS50889">
    <property type="entry name" value="S4"/>
    <property type="match status" value="1"/>
</dbReference>
<protein>
    <recommendedName>
        <fullName evidence="2">Ribosome-associated protein quality control protein P2 RNA-binding domain-containing protein</fullName>
    </recommendedName>
</protein>
<feature type="domain" description="Ribosome-associated protein quality control protein P2 RNA-binding" evidence="2">
    <location>
        <begin position="100"/>
        <end position="158"/>
    </location>
</feature>
<dbReference type="Gene3D" id="3.30.70.330">
    <property type="match status" value="1"/>
</dbReference>
<accession>A0A412AZJ0</accession>